<dbReference type="RefSeq" id="WP_377045429.1">
    <property type="nucleotide sequence ID" value="NZ_JBHLUN010000010.1"/>
</dbReference>
<evidence type="ECO:0000313" key="2">
    <source>
        <dbReference type="EMBL" id="MFC0409682.1"/>
    </source>
</evidence>
<keyword evidence="3" id="KW-1185">Reference proteome</keyword>
<dbReference type="Proteomes" id="UP001589865">
    <property type="component" value="Unassembled WGS sequence"/>
</dbReference>
<feature type="signal peptide" evidence="1">
    <location>
        <begin position="1"/>
        <end position="28"/>
    </location>
</feature>
<comment type="caution">
    <text evidence="2">The sequence shown here is derived from an EMBL/GenBank/DDBJ whole genome shotgun (WGS) entry which is preliminary data.</text>
</comment>
<accession>A0ABV6JWH2</accession>
<dbReference type="PROSITE" id="PS51257">
    <property type="entry name" value="PROKAR_LIPOPROTEIN"/>
    <property type="match status" value="1"/>
</dbReference>
<evidence type="ECO:0000313" key="3">
    <source>
        <dbReference type="Proteomes" id="UP001589865"/>
    </source>
</evidence>
<name>A0ABV6JWH2_9PROT</name>
<sequence length="204" mass="21173">MVRPQDGRRSAIPALGLVLALLAGCAQPGTLAGADPDETPTATPRPAVAELLRRLPASAEGMVRGGAVDAPALGQDARTVDYATPSRTVAAQVSIFDRGLPGVNAARLSAELDNTVRDATGLSRETTGRSFREVSRATYPTPQGGPLRCALLEGRFGRSPVQRQLCLASAGGRFLRVQVTTVGEGEAAVDAVRFTQAITAALRS</sequence>
<dbReference type="EMBL" id="JBHLUN010000010">
    <property type="protein sequence ID" value="MFC0409682.1"/>
    <property type="molecule type" value="Genomic_DNA"/>
</dbReference>
<gene>
    <name evidence="2" type="ORF">ACFFGY_15625</name>
</gene>
<feature type="chain" id="PRO_5046830446" description="DUF1795 domain-containing protein" evidence="1">
    <location>
        <begin position="29"/>
        <end position="204"/>
    </location>
</feature>
<keyword evidence="1" id="KW-0732">Signal</keyword>
<proteinExistence type="predicted"/>
<evidence type="ECO:0008006" key="4">
    <source>
        <dbReference type="Google" id="ProtNLM"/>
    </source>
</evidence>
<organism evidence="2 3">
    <name type="scientific">Roseomonas elaeocarpi</name>
    <dbReference type="NCBI Taxonomy" id="907779"/>
    <lineage>
        <taxon>Bacteria</taxon>
        <taxon>Pseudomonadati</taxon>
        <taxon>Pseudomonadota</taxon>
        <taxon>Alphaproteobacteria</taxon>
        <taxon>Acetobacterales</taxon>
        <taxon>Roseomonadaceae</taxon>
        <taxon>Roseomonas</taxon>
    </lineage>
</organism>
<protein>
    <recommendedName>
        <fullName evidence="4">DUF1795 domain-containing protein</fullName>
    </recommendedName>
</protein>
<evidence type="ECO:0000256" key="1">
    <source>
        <dbReference type="SAM" id="SignalP"/>
    </source>
</evidence>
<reference evidence="2 3" key="1">
    <citation type="submission" date="2024-09" db="EMBL/GenBank/DDBJ databases">
        <authorList>
            <person name="Sun Q."/>
            <person name="Mori K."/>
        </authorList>
    </citation>
    <scope>NUCLEOTIDE SEQUENCE [LARGE SCALE GENOMIC DNA]</scope>
    <source>
        <strain evidence="2 3">TBRC 5777</strain>
    </source>
</reference>